<dbReference type="EMBL" id="CM046390">
    <property type="protein sequence ID" value="KAI8562082.1"/>
    <property type="molecule type" value="Genomic_DNA"/>
</dbReference>
<dbReference type="Proteomes" id="UP001062846">
    <property type="component" value="Chromosome 3"/>
</dbReference>
<proteinExistence type="predicted"/>
<sequence length="110" mass="12574">MPLLYSLSLSLSLAFALQVAGMMNRATRLALNSQANPFNLRAISLFHSTPVLDRKRRTHWDSGGGAYKNTSRRFDTYSKRFRKLQSKQTLLRNVGAFAEHLFQVFIILLN</sequence>
<comment type="caution">
    <text evidence="1">The sequence shown here is derived from an EMBL/GenBank/DDBJ whole genome shotgun (WGS) entry which is preliminary data.</text>
</comment>
<evidence type="ECO:0000313" key="1">
    <source>
        <dbReference type="EMBL" id="KAI8562082.1"/>
    </source>
</evidence>
<accession>A0ACC0PAN5</accession>
<protein>
    <submittedName>
        <fullName evidence="1">Uncharacterized protein</fullName>
    </submittedName>
</protein>
<keyword evidence="2" id="KW-1185">Reference proteome</keyword>
<organism evidence="1 2">
    <name type="scientific">Rhododendron molle</name>
    <name type="common">Chinese azalea</name>
    <name type="synonym">Azalea mollis</name>
    <dbReference type="NCBI Taxonomy" id="49168"/>
    <lineage>
        <taxon>Eukaryota</taxon>
        <taxon>Viridiplantae</taxon>
        <taxon>Streptophyta</taxon>
        <taxon>Embryophyta</taxon>
        <taxon>Tracheophyta</taxon>
        <taxon>Spermatophyta</taxon>
        <taxon>Magnoliopsida</taxon>
        <taxon>eudicotyledons</taxon>
        <taxon>Gunneridae</taxon>
        <taxon>Pentapetalae</taxon>
        <taxon>asterids</taxon>
        <taxon>Ericales</taxon>
        <taxon>Ericaceae</taxon>
        <taxon>Ericoideae</taxon>
        <taxon>Rhodoreae</taxon>
        <taxon>Rhododendron</taxon>
    </lineage>
</organism>
<gene>
    <name evidence="1" type="ORF">RHMOL_Rhmol03G0007100</name>
</gene>
<name>A0ACC0PAN5_RHOML</name>
<reference evidence="1" key="1">
    <citation type="submission" date="2022-02" db="EMBL/GenBank/DDBJ databases">
        <title>Plant Genome Project.</title>
        <authorList>
            <person name="Zhang R.-G."/>
        </authorList>
    </citation>
    <scope>NUCLEOTIDE SEQUENCE</scope>
    <source>
        <strain evidence="1">AT1</strain>
    </source>
</reference>
<evidence type="ECO:0000313" key="2">
    <source>
        <dbReference type="Proteomes" id="UP001062846"/>
    </source>
</evidence>